<name>A0ABN7WA39_GIGMA</name>
<gene>
    <name evidence="1" type="ORF">GMARGA_LOCUS28348</name>
</gene>
<feature type="non-terminal residue" evidence="1">
    <location>
        <position position="56"/>
    </location>
</feature>
<dbReference type="EMBL" id="CAJVQB010036100">
    <property type="protein sequence ID" value="CAG8823464.1"/>
    <property type="molecule type" value="Genomic_DNA"/>
</dbReference>
<comment type="caution">
    <text evidence="1">The sequence shown here is derived from an EMBL/GenBank/DDBJ whole genome shotgun (WGS) entry which is preliminary data.</text>
</comment>
<reference evidence="1 2" key="1">
    <citation type="submission" date="2021-06" db="EMBL/GenBank/DDBJ databases">
        <authorList>
            <person name="Kallberg Y."/>
            <person name="Tangrot J."/>
            <person name="Rosling A."/>
        </authorList>
    </citation>
    <scope>NUCLEOTIDE SEQUENCE [LARGE SCALE GENOMIC DNA]</scope>
    <source>
        <strain evidence="1 2">120-4 pot B 10/14</strain>
    </source>
</reference>
<evidence type="ECO:0000313" key="2">
    <source>
        <dbReference type="Proteomes" id="UP000789901"/>
    </source>
</evidence>
<evidence type="ECO:0000313" key="1">
    <source>
        <dbReference type="EMBL" id="CAG8823464.1"/>
    </source>
</evidence>
<proteinExistence type="predicted"/>
<keyword evidence="2" id="KW-1185">Reference proteome</keyword>
<dbReference type="Proteomes" id="UP000789901">
    <property type="component" value="Unassembled WGS sequence"/>
</dbReference>
<sequence>MYKDTLGKLPNFKRRFKPPPKRASLNLFNNANIASVTRSMLVYEQQNNKFDEIKSF</sequence>
<organism evidence="1 2">
    <name type="scientific">Gigaspora margarita</name>
    <dbReference type="NCBI Taxonomy" id="4874"/>
    <lineage>
        <taxon>Eukaryota</taxon>
        <taxon>Fungi</taxon>
        <taxon>Fungi incertae sedis</taxon>
        <taxon>Mucoromycota</taxon>
        <taxon>Glomeromycotina</taxon>
        <taxon>Glomeromycetes</taxon>
        <taxon>Diversisporales</taxon>
        <taxon>Gigasporaceae</taxon>
        <taxon>Gigaspora</taxon>
    </lineage>
</organism>
<accession>A0ABN7WA39</accession>
<protein>
    <submittedName>
        <fullName evidence="1">34777_t:CDS:1</fullName>
    </submittedName>
</protein>